<dbReference type="CDD" id="cd14845">
    <property type="entry name" value="L-Ala-D-Glu_peptidase_like"/>
    <property type="match status" value="1"/>
</dbReference>
<feature type="signal peptide" evidence="1">
    <location>
        <begin position="1"/>
        <end position="25"/>
    </location>
</feature>
<keyword evidence="1" id="KW-0732">Signal</keyword>
<dbReference type="EMBL" id="WUUK01000002">
    <property type="protein sequence ID" value="MXQ50789.1"/>
    <property type="molecule type" value="Genomic_DNA"/>
</dbReference>
<dbReference type="AlphaFoldDB" id="A0A6N8U5C0"/>
<dbReference type="RefSeq" id="WP_160655009.1">
    <property type="nucleotide sequence ID" value="NZ_JBHRWU010000001.1"/>
</dbReference>
<dbReference type="GO" id="GO:0008233">
    <property type="term" value="F:peptidase activity"/>
    <property type="evidence" value="ECO:0007669"/>
    <property type="project" value="InterPro"/>
</dbReference>
<gene>
    <name evidence="3" type="ORF">GQ671_05855</name>
</gene>
<evidence type="ECO:0000313" key="4">
    <source>
        <dbReference type="Proteomes" id="UP000436284"/>
    </source>
</evidence>
<dbReference type="InterPro" id="IPR052179">
    <property type="entry name" value="DD-CPase-like"/>
</dbReference>
<keyword evidence="4" id="KW-1185">Reference proteome</keyword>
<protein>
    <submittedName>
        <fullName evidence="3">M15 family peptidase</fullName>
    </submittedName>
</protein>
<dbReference type="OrthoDB" id="9799970at2"/>
<proteinExistence type="predicted"/>
<evidence type="ECO:0000313" key="3">
    <source>
        <dbReference type="EMBL" id="MXQ50789.1"/>
    </source>
</evidence>
<dbReference type="InterPro" id="IPR009045">
    <property type="entry name" value="Zn_M74/Hedgehog-like"/>
</dbReference>
<dbReference type="PANTHER" id="PTHR34385">
    <property type="entry name" value="D-ALANYL-D-ALANINE CARBOXYPEPTIDASE"/>
    <property type="match status" value="1"/>
</dbReference>
<organism evidence="3 4">
    <name type="scientific">Salinicoccus hispanicus</name>
    <dbReference type="NCBI Taxonomy" id="157225"/>
    <lineage>
        <taxon>Bacteria</taxon>
        <taxon>Bacillati</taxon>
        <taxon>Bacillota</taxon>
        <taxon>Bacilli</taxon>
        <taxon>Bacillales</taxon>
        <taxon>Staphylococcaceae</taxon>
        <taxon>Salinicoccus</taxon>
    </lineage>
</organism>
<dbReference type="Pfam" id="PF13539">
    <property type="entry name" value="Peptidase_M15_4"/>
    <property type="match status" value="1"/>
</dbReference>
<name>A0A6N8U5C0_9STAP</name>
<dbReference type="Gene3D" id="3.30.1380.10">
    <property type="match status" value="1"/>
</dbReference>
<comment type="caution">
    <text evidence="3">The sequence shown here is derived from an EMBL/GenBank/DDBJ whole genome shotgun (WGS) entry which is preliminary data.</text>
</comment>
<dbReference type="PANTHER" id="PTHR34385:SF1">
    <property type="entry name" value="PEPTIDOGLYCAN L-ALANYL-D-GLUTAMATE ENDOPEPTIDASE CWLK"/>
    <property type="match status" value="1"/>
</dbReference>
<evidence type="ECO:0000256" key="1">
    <source>
        <dbReference type="SAM" id="SignalP"/>
    </source>
</evidence>
<evidence type="ECO:0000259" key="2">
    <source>
        <dbReference type="Pfam" id="PF13539"/>
    </source>
</evidence>
<dbReference type="InterPro" id="IPR039561">
    <property type="entry name" value="Peptidase_M15C"/>
</dbReference>
<sequence>MKKNIKSLSAVLVALLAVSSFILTATETVSAEQWNENTYETPEPDGLHPIVAEHAEILRQRAAQIGIVIRFTDGFRSFEEQDALFAQGRTTAGNIVTNARGGQSYHNYGLAVDYAIEVGPNVIWDIEYDGNGNGRSDWFEVAQIAKELGFTWGGDWESFRDYPHLQMDFGYSLYNLQTGNHYLY</sequence>
<accession>A0A6N8U5C0</accession>
<feature type="domain" description="Peptidase M15C" evidence="2">
    <location>
        <begin position="99"/>
        <end position="167"/>
    </location>
</feature>
<dbReference type="Proteomes" id="UP000436284">
    <property type="component" value="Unassembled WGS sequence"/>
</dbReference>
<dbReference type="SUPFAM" id="SSF55166">
    <property type="entry name" value="Hedgehog/DD-peptidase"/>
    <property type="match status" value="1"/>
</dbReference>
<reference evidence="3 4" key="1">
    <citation type="submission" date="2019-12" db="EMBL/GenBank/DDBJ databases">
        <title>Salinicoccus cyprini sp. nov., isolated from gastro-intestinal tract of mirror carp, Cyprinus carpio var. specularis, collected from Gobind Sagar Reservoir, Himachal Pradesh, India.</title>
        <authorList>
            <person name="Talwar C."/>
            <person name="Singh A.K."/>
            <person name="Lal R."/>
            <person name="Negi R.K."/>
        </authorList>
    </citation>
    <scope>NUCLEOTIDE SEQUENCE [LARGE SCALE GENOMIC DNA]</scope>
    <source>
        <strain evidence="3 4">J-82</strain>
    </source>
</reference>
<feature type="chain" id="PRO_5038620315" evidence="1">
    <location>
        <begin position="26"/>
        <end position="184"/>
    </location>
</feature>